<proteinExistence type="predicted"/>
<dbReference type="InterPro" id="IPR052550">
    <property type="entry name" value="Pyrimidine_5'-ntase_YjjG"/>
</dbReference>
<dbReference type="InterPro" id="IPR041492">
    <property type="entry name" value="HAD_2"/>
</dbReference>
<dbReference type="InterPro" id="IPR023198">
    <property type="entry name" value="PGP-like_dom2"/>
</dbReference>
<gene>
    <name evidence="1" type="ORF">FFIC_284000</name>
</gene>
<dbReference type="RefSeq" id="WP_061993682.1">
    <property type="nucleotide sequence ID" value="NZ_DF968005.1"/>
</dbReference>
<reference evidence="1 2" key="1">
    <citation type="journal article" date="2015" name="BMC Genomics">
        <title>Comparative genomics of Fructobacillus spp. and Leuconostoc spp. reveals niche-specific evolution of Fructobacillus spp.</title>
        <authorList>
            <person name="Endo A."/>
            <person name="Tanizawa Y."/>
            <person name="Tanaka N."/>
            <person name="Maeno S."/>
            <person name="Kumar H."/>
            <person name="Shiwa Y."/>
            <person name="Okada S."/>
            <person name="Yoshikawa H."/>
            <person name="Dicks L."/>
            <person name="Nakagawa J."/>
            <person name="Arita M."/>
        </authorList>
    </citation>
    <scope>NUCLEOTIDE SEQUENCE [LARGE SCALE GENOMIC DNA]</scope>
    <source>
        <strain evidence="1 2">JCM 12225</strain>
    </source>
</reference>
<dbReference type="GO" id="GO:0008253">
    <property type="term" value="F:5'-nucleotidase activity"/>
    <property type="evidence" value="ECO:0007669"/>
    <property type="project" value="InterPro"/>
</dbReference>
<organism evidence="1 2">
    <name type="scientific">Fructobacillus ficulneus</name>
    <dbReference type="NCBI Taxonomy" id="157463"/>
    <lineage>
        <taxon>Bacteria</taxon>
        <taxon>Bacillati</taxon>
        <taxon>Bacillota</taxon>
        <taxon>Bacilli</taxon>
        <taxon>Lactobacillales</taxon>
        <taxon>Lactobacillaceae</taxon>
        <taxon>Fructobacillus</taxon>
    </lineage>
</organism>
<dbReference type="Proteomes" id="UP000253891">
    <property type="component" value="Unassembled WGS sequence"/>
</dbReference>
<dbReference type="Gene3D" id="1.10.150.240">
    <property type="entry name" value="Putative phosphatase, domain 2"/>
    <property type="match status" value="1"/>
</dbReference>
<dbReference type="InterPro" id="IPR006439">
    <property type="entry name" value="HAD-SF_hydro_IA"/>
</dbReference>
<dbReference type="PANTHER" id="PTHR47478:SF1">
    <property type="entry name" value="PYRIMIDINE 5'-NUCLEOTIDASE YJJG"/>
    <property type="match status" value="1"/>
</dbReference>
<dbReference type="InterPro" id="IPR011951">
    <property type="entry name" value="HAD-SF_hydro_IA_YjjG/PynA"/>
</dbReference>
<name>A0A0K8MIT7_9LACO</name>
<dbReference type="NCBIfam" id="TIGR02254">
    <property type="entry name" value="YjjG_YfnB"/>
    <property type="match status" value="1"/>
</dbReference>
<keyword evidence="2" id="KW-1185">Reference proteome</keyword>
<evidence type="ECO:0000313" key="1">
    <source>
        <dbReference type="EMBL" id="GAP00383.1"/>
    </source>
</evidence>
<protein>
    <submittedName>
        <fullName evidence="1">Hydrolase, HAD superfamily protein</fullName>
    </submittedName>
</protein>
<sequence length="229" mass="25738">MYQYLIFDLDDTLLDFTGGEIAGIKSLFQDKLAIPADQVDQALATYQEINHGLWHQYEQDEIPRQQIFDTRFALTLAALKIDGDAAELENEYAYLRNHNFRLLPYATDVLKNLSSDHTIIAGTNGQEATQLLRLKETGLDQYFDQIYTSEGVGASKPDTEFFDKIFKDNPGMNADNTVMIGDGLGSDILGGQNYDLDTIWLNAKGQDLPADLHPTHQVTNLVDLEKVFN</sequence>
<dbReference type="STRING" id="157463.GCA_001047075_01271"/>
<evidence type="ECO:0000313" key="2">
    <source>
        <dbReference type="Proteomes" id="UP000253891"/>
    </source>
</evidence>
<dbReference type="SUPFAM" id="SSF56784">
    <property type="entry name" value="HAD-like"/>
    <property type="match status" value="1"/>
</dbReference>
<dbReference type="SFLD" id="SFLDS00003">
    <property type="entry name" value="Haloacid_Dehalogenase"/>
    <property type="match status" value="1"/>
</dbReference>
<dbReference type="EMBL" id="DF968005">
    <property type="protein sequence ID" value="GAP00383.1"/>
    <property type="molecule type" value="Genomic_DNA"/>
</dbReference>
<dbReference type="InterPro" id="IPR023214">
    <property type="entry name" value="HAD_sf"/>
</dbReference>
<keyword evidence="1" id="KW-0378">Hydrolase</keyword>
<accession>A0A0K8MIT7</accession>
<dbReference type="AlphaFoldDB" id="A0A0K8MIT7"/>
<dbReference type="PANTHER" id="PTHR47478">
    <property type="match status" value="1"/>
</dbReference>
<dbReference type="Gene3D" id="3.40.50.1000">
    <property type="entry name" value="HAD superfamily/HAD-like"/>
    <property type="match status" value="1"/>
</dbReference>
<dbReference type="OrthoDB" id="9802350at2"/>
<dbReference type="SFLD" id="SFLDG01129">
    <property type="entry name" value="C1.5:_HAD__Beta-PGM__Phosphata"/>
    <property type="match status" value="1"/>
</dbReference>
<dbReference type="NCBIfam" id="TIGR01549">
    <property type="entry name" value="HAD-SF-IA-v1"/>
    <property type="match status" value="1"/>
</dbReference>
<dbReference type="InterPro" id="IPR036412">
    <property type="entry name" value="HAD-like_sf"/>
</dbReference>
<dbReference type="Pfam" id="PF13419">
    <property type="entry name" value="HAD_2"/>
    <property type="match status" value="1"/>
</dbReference>